<dbReference type="InterPro" id="IPR000524">
    <property type="entry name" value="Tscrpt_reg_HTH_GntR"/>
</dbReference>
<dbReference type="PANTHER" id="PTHR46577:SF1">
    <property type="entry name" value="HTH-TYPE TRANSCRIPTIONAL REGULATORY PROTEIN GABR"/>
    <property type="match status" value="1"/>
</dbReference>
<accession>A0ABV5HYB8</accession>
<comment type="caution">
    <text evidence="7">The sequence shown here is derived from an EMBL/GenBank/DDBJ whole genome shotgun (WGS) entry which is preliminary data.</text>
</comment>
<evidence type="ECO:0000256" key="2">
    <source>
        <dbReference type="ARBA" id="ARBA00022898"/>
    </source>
</evidence>
<dbReference type="InterPro" id="IPR051446">
    <property type="entry name" value="HTH_trans_reg/aminotransferase"/>
</dbReference>
<dbReference type="Gene3D" id="1.10.10.10">
    <property type="entry name" value="Winged helix-like DNA-binding domain superfamily/Winged helix DNA-binding domain"/>
    <property type="match status" value="1"/>
</dbReference>
<evidence type="ECO:0000256" key="5">
    <source>
        <dbReference type="ARBA" id="ARBA00023163"/>
    </source>
</evidence>
<feature type="domain" description="HTH gntR-type" evidence="6">
    <location>
        <begin position="11"/>
        <end position="79"/>
    </location>
</feature>
<evidence type="ECO:0000256" key="3">
    <source>
        <dbReference type="ARBA" id="ARBA00023015"/>
    </source>
</evidence>
<reference evidence="7 8" key="1">
    <citation type="submission" date="2024-09" db="EMBL/GenBank/DDBJ databases">
        <authorList>
            <person name="Sun Q."/>
            <person name="Mori K."/>
        </authorList>
    </citation>
    <scope>NUCLEOTIDE SEQUENCE [LARGE SCALE GENOMIC DNA]</scope>
    <source>
        <strain evidence="7 8">CECT 9424</strain>
    </source>
</reference>
<dbReference type="EMBL" id="JBHMEC010000010">
    <property type="protein sequence ID" value="MFB9149410.1"/>
    <property type="molecule type" value="Genomic_DNA"/>
</dbReference>
<name>A0ABV5HYB8_9RHOB</name>
<dbReference type="Pfam" id="PF00155">
    <property type="entry name" value="Aminotran_1_2"/>
    <property type="match status" value="1"/>
</dbReference>
<proteinExistence type="inferred from homology"/>
<keyword evidence="8" id="KW-1185">Reference proteome</keyword>
<evidence type="ECO:0000313" key="8">
    <source>
        <dbReference type="Proteomes" id="UP001589670"/>
    </source>
</evidence>
<dbReference type="InterPro" id="IPR036390">
    <property type="entry name" value="WH_DNA-bd_sf"/>
</dbReference>
<dbReference type="InterPro" id="IPR004839">
    <property type="entry name" value="Aminotransferase_I/II_large"/>
</dbReference>
<keyword evidence="2" id="KW-0663">Pyridoxal phosphate</keyword>
<dbReference type="GO" id="GO:0008483">
    <property type="term" value="F:transaminase activity"/>
    <property type="evidence" value="ECO:0007669"/>
    <property type="project" value="UniProtKB-KW"/>
</dbReference>
<dbReference type="InterPro" id="IPR015421">
    <property type="entry name" value="PyrdxlP-dep_Trfase_major"/>
</dbReference>
<dbReference type="PROSITE" id="PS50949">
    <property type="entry name" value="HTH_GNTR"/>
    <property type="match status" value="1"/>
</dbReference>
<dbReference type="CDD" id="cd00609">
    <property type="entry name" value="AAT_like"/>
    <property type="match status" value="1"/>
</dbReference>
<dbReference type="Pfam" id="PF00392">
    <property type="entry name" value="GntR"/>
    <property type="match status" value="1"/>
</dbReference>
<keyword evidence="7" id="KW-0032">Aminotransferase</keyword>
<dbReference type="PANTHER" id="PTHR46577">
    <property type="entry name" value="HTH-TYPE TRANSCRIPTIONAL REGULATORY PROTEIN GABR"/>
    <property type="match status" value="1"/>
</dbReference>
<keyword evidence="3" id="KW-0805">Transcription regulation</keyword>
<dbReference type="RefSeq" id="WP_377068297.1">
    <property type="nucleotide sequence ID" value="NZ_JBHMEC010000010.1"/>
</dbReference>
<dbReference type="InterPro" id="IPR015424">
    <property type="entry name" value="PyrdxlP-dep_Trfase"/>
</dbReference>
<dbReference type="Gene3D" id="3.40.640.10">
    <property type="entry name" value="Type I PLP-dependent aspartate aminotransferase-like (Major domain)"/>
    <property type="match status" value="1"/>
</dbReference>
<keyword evidence="5" id="KW-0804">Transcription</keyword>
<dbReference type="SMART" id="SM00345">
    <property type="entry name" value="HTH_GNTR"/>
    <property type="match status" value="1"/>
</dbReference>
<dbReference type="CDD" id="cd07377">
    <property type="entry name" value="WHTH_GntR"/>
    <property type="match status" value="1"/>
</dbReference>
<dbReference type="SUPFAM" id="SSF46785">
    <property type="entry name" value="Winged helix' DNA-binding domain"/>
    <property type="match status" value="1"/>
</dbReference>
<organism evidence="7 8">
    <name type="scientific">Roseovarius ramblicola</name>
    <dbReference type="NCBI Taxonomy" id="2022336"/>
    <lineage>
        <taxon>Bacteria</taxon>
        <taxon>Pseudomonadati</taxon>
        <taxon>Pseudomonadota</taxon>
        <taxon>Alphaproteobacteria</taxon>
        <taxon>Rhodobacterales</taxon>
        <taxon>Roseobacteraceae</taxon>
        <taxon>Roseovarius</taxon>
    </lineage>
</organism>
<protein>
    <submittedName>
        <fullName evidence="7">PLP-dependent aminotransferase family protein</fullName>
    </submittedName>
</protein>
<dbReference type="SUPFAM" id="SSF53383">
    <property type="entry name" value="PLP-dependent transferases"/>
    <property type="match status" value="1"/>
</dbReference>
<gene>
    <name evidence="7" type="ORF">ACFFU4_06545</name>
</gene>
<comment type="similarity">
    <text evidence="1">In the C-terminal section; belongs to the class-I pyridoxal-phosphate-dependent aminotransferase family.</text>
</comment>
<evidence type="ECO:0000259" key="6">
    <source>
        <dbReference type="PROSITE" id="PS50949"/>
    </source>
</evidence>
<evidence type="ECO:0000313" key="7">
    <source>
        <dbReference type="EMBL" id="MFB9149410.1"/>
    </source>
</evidence>
<keyword evidence="7" id="KW-0808">Transferase</keyword>
<sequence length="454" mass="48932">MFSPNLANAGRSKYKALADALRKAVVDGSLTAGDRLPPVRELAYRCGVTPGTVARSYSLLIDEGLLEAGVGRGTFVAGAGPAPEPPQWPETLSLRTPVLPDGGQGALLRDALHRMAEGGDMSALLDYPGRGNDGALRKALHAGIADLPIGNFDADDIVMAHGGQSAMLAVLQTVLKGSDPVVLIEAAAYPGFRRAASLCRARVINIACDEEGPLVSEIEAAARDEGAQIFVTSAEVNNPTLRCTSRERRREIATVARRYGLHVLDDDCYRLSRPSAESYRALLPDLGWYVSSMSKSFGPGLRVGWAIGPEGSAPELARSVAYGCFGLARPLTELAYHVLTDKRYEAVLAASRRTMGQRVRQAVNHLGGHDVTWHEDIPLLWISLPLGWRASRFVRAAQAQGVLLKSSEEFVARDARAPHSVRLAVDGRIPEGCFERAVDTVRRLLDNPQEEMSV</sequence>
<dbReference type="Proteomes" id="UP001589670">
    <property type="component" value="Unassembled WGS sequence"/>
</dbReference>
<evidence type="ECO:0000256" key="4">
    <source>
        <dbReference type="ARBA" id="ARBA00023125"/>
    </source>
</evidence>
<dbReference type="InterPro" id="IPR036388">
    <property type="entry name" value="WH-like_DNA-bd_sf"/>
</dbReference>
<keyword evidence="4" id="KW-0238">DNA-binding</keyword>
<evidence type="ECO:0000256" key="1">
    <source>
        <dbReference type="ARBA" id="ARBA00005384"/>
    </source>
</evidence>